<dbReference type="AlphaFoldDB" id="A0A7R9KWA9"/>
<keyword evidence="3 10" id="KW-0808">Transferase</keyword>
<dbReference type="GO" id="GO:0034625">
    <property type="term" value="P:fatty acid elongation, monounsaturated fatty acid"/>
    <property type="evidence" value="ECO:0007669"/>
    <property type="project" value="TreeGrafter"/>
</dbReference>
<feature type="transmembrane region" description="Helical" evidence="10">
    <location>
        <begin position="59"/>
        <end position="76"/>
    </location>
</feature>
<evidence type="ECO:0000313" key="11">
    <source>
        <dbReference type="EMBL" id="CAD7630604.1"/>
    </source>
</evidence>
<dbReference type="EMBL" id="OC862887">
    <property type="protein sequence ID" value="CAD7630604.1"/>
    <property type="molecule type" value="Genomic_DNA"/>
</dbReference>
<organism evidence="11">
    <name type="scientific">Medioppia subpectinata</name>
    <dbReference type="NCBI Taxonomy" id="1979941"/>
    <lineage>
        <taxon>Eukaryota</taxon>
        <taxon>Metazoa</taxon>
        <taxon>Ecdysozoa</taxon>
        <taxon>Arthropoda</taxon>
        <taxon>Chelicerata</taxon>
        <taxon>Arachnida</taxon>
        <taxon>Acari</taxon>
        <taxon>Acariformes</taxon>
        <taxon>Sarcoptiformes</taxon>
        <taxon>Oribatida</taxon>
        <taxon>Brachypylina</taxon>
        <taxon>Oppioidea</taxon>
        <taxon>Oppiidae</taxon>
        <taxon>Medioppia</taxon>
    </lineage>
</organism>
<evidence type="ECO:0000256" key="5">
    <source>
        <dbReference type="ARBA" id="ARBA00022832"/>
    </source>
</evidence>
<evidence type="ECO:0000256" key="6">
    <source>
        <dbReference type="ARBA" id="ARBA00022989"/>
    </source>
</evidence>
<dbReference type="GO" id="GO:0019367">
    <property type="term" value="P:fatty acid elongation, saturated fatty acid"/>
    <property type="evidence" value="ECO:0007669"/>
    <property type="project" value="TreeGrafter"/>
</dbReference>
<keyword evidence="12" id="KW-1185">Reference proteome</keyword>
<evidence type="ECO:0000256" key="10">
    <source>
        <dbReference type="RuleBase" id="RU361115"/>
    </source>
</evidence>
<evidence type="ECO:0000256" key="9">
    <source>
        <dbReference type="ARBA" id="ARBA00023160"/>
    </source>
</evidence>
<sequence>MGLTTGLGSQYELLNGFNQIIISKMANTSLRYSYVFEFERNFNYNYTTKWMSENWMTSFYFITTYLMIIFGGQQWMKDREPFKLRSTLFLWNLLLAIFSITGTVRVMPEILSVIREQGFFDSVCDNGYITRVNVSSLWTWLFVVSKVPELGDTLFIVLRKQKLIFLHWKRP</sequence>
<comment type="caution">
    <text evidence="10">Lacks conserved residue(s) required for the propagation of feature annotation.</text>
</comment>
<dbReference type="EMBL" id="CAJPIZ010008312">
    <property type="protein sequence ID" value="CAG2111034.1"/>
    <property type="molecule type" value="Genomic_DNA"/>
</dbReference>
<evidence type="ECO:0000256" key="1">
    <source>
        <dbReference type="ARBA" id="ARBA00004141"/>
    </source>
</evidence>
<keyword evidence="9 10" id="KW-0275">Fatty acid biosynthesis</keyword>
<proteinExistence type="inferred from homology"/>
<feature type="transmembrane region" description="Helical" evidence="10">
    <location>
        <begin position="88"/>
        <end position="107"/>
    </location>
</feature>
<comment type="catalytic activity">
    <reaction evidence="10">
        <text>a very-long-chain acyl-CoA + malonyl-CoA + H(+) = a very-long-chain 3-oxoacyl-CoA + CO2 + CoA</text>
        <dbReference type="Rhea" id="RHEA:32727"/>
        <dbReference type="ChEBI" id="CHEBI:15378"/>
        <dbReference type="ChEBI" id="CHEBI:16526"/>
        <dbReference type="ChEBI" id="CHEBI:57287"/>
        <dbReference type="ChEBI" id="CHEBI:57384"/>
        <dbReference type="ChEBI" id="CHEBI:90725"/>
        <dbReference type="ChEBI" id="CHEBI:90736"/>
        <dbReference type="EC" id="2.3.1.199"/>
    </reaction>
</comment>
<dbReference type="EC" id="2.3.1.199" evidence="10"/>
<dbReference type="InterPro" id="IPR002076">
    <property type="entry name" value="ELO_fam"/>
</dbReference>
<reference evidence="11" key="1">
    <citation type="submission" date="2020-11" db="EMBL/GenBank/DDBJ databases">
        <authorList>
            <person name="Tran Van P."/>
        </authorList>
    </citation>
    <scope>NUCLEOTIDE SEQUENCE</scope>
</reference>
<keyword evidence="4 10" id="KW-0812">Transmembrane</keyword>
<comment type="similarity">
    <text evidence="10">Belongs to the ELO family.</text>
</comment>
<dbReference type="GO" id="GO:0042761">
    <property type="term" value="P:very long-chain fatty acid biosynthetic process"/>
    <property type="evidence" value="ECO:0007669"/>
    <property type="project" value="TreeGrafter"/>
</dbReference>
<evidence type="ECO:0000256" key="8">
    <source>
        <dbReference type="ARBA" id="ARBA00023136"/>
    </source>
</evidence>
<keyword evidence="6 10" id="KW-1133">Transmembrane helix</keyword>
<dbReference type="PANTHER" id="PTHR11157:SF17">
    <property type="entry name" value="ELONGATION OF VERY LONG CHAIN FATTY ACIDS PROTEIN 6"/>
    <property type="match status" value="1"/>
</dbReference>
<dbReference type="Proteomes" id="UP000759131">
    <property type="component" value="Unassembled WGS sequence"/>
</dbReference>
<name>A0A7R9KWA9_9ACAR</name>
<evidence type="ECO:0000313" key="12">
    <source>
        <dbReference type="Proteomes" id="UP000759131"/>
    </source>
</evidence>
<dbReference type="Pfam" id="PF01151">
    <property type="entry name" value="ELO"/>
    <property type="match status" value="1"/>
</dbReference>
<evidence type="ECO:0000256" key="3">
    <source>
        <dbReference type="ARBA" id="ARBA00022679"/>
    </source>
</evidence>
<evidence type="ECO:0000256" key="4">
    <source>
        <dbReference type="ARBA" id="ARBA00022692"/>
    </source>
</evidence>
<keyword evidence="8 10" id="KW-0472">Membrane</keyword>
<dbReference type="PANTHER" id="PTHR11157">
    <property type="entry name" value="FATTY ACID ACYL TRANSFERASE-RELATED"/>
    <property type="match status" value="1"/>
</dbReference>
<comment type="subcellular location">
    <subcellularLocation>
        <location evidence="1">Membrane</location>
        <topology evidence="1">Multi-pass membrane protein</topology>
    </subcellularLocation>
</comment>
<protein>
    <recommendedName>
        <fullName evidence="10">Elongation of very long chain fatty acids protein</fullName>
        <ecNumber evidence="10">2.3.1.199</ecNumber>
    </recommendedName>
    <alternativeName>
        <fullName evidence="10">Very-long-chain 3-oxoacyl-CoA synthase</fullName>
    </alternativeName>
</protein>
<dbReference type="GO" id="GO:0034626">
    <property type="term" value="P:fatty acid elongation, polyunsaturated fatty acid"/>
    <property type="evidence" value="ECO:0007669"/>
    <property type="project" value="TreeGrafter"/>
</dbReference>
<evidence type="ECO:0000256" key="7">
    <source>
        <dbReference type="ARBA" id="ARBA00023098"/>
    </source>
</evidence>
<evidence type="ECO:0000256" key="2">
    <source>
        <dbReference type="ARBA" id="ARBA00022516"/>
    </source>
</evidence>
<dbReference type="GO" id="GO:0009922">
    <property type="term" value="F:fatty acid elongase activity"/>
    <property type="evidence" value="ECO:0007669"/>
    <property type="project" value="UniProtKB-EC"/>
</dbReference>
<accession>A0A7R9KWA9</accession>
<keyword evidence="7 10" id="KW-0443">Lipid metabolism</keyword>
<dbReference type="GO" id="GO:0030148">
    <property type="term" value="P:sphingolipid biosynthetic process"/>
    <property type="evidence" value="ECO:0007669"/>
    <property type="project" value="TreeGrafter"/>
</dbReference>
<keyword evidence="2 10" id="KW-0444">Lipid biosynthesis</keyword>
<dbReference type="GO" id="GO:0005789">
    <property type="term" value="C:endoplasmic reticulum membrane"/>
    <property type="evidence" value="ECO:0007669"/>
    <property type="project" value="TreeGrafter"/>
</dbReference>
<gene>
    <name evidence="11" type="ORF">OSB1V03_LOCUS11016</name>
</gene>
<dbReference type="OrthoDB" id="10259681at2759"/>
<keyword evidence="5 10" id="KW-0276">Fatty acid metabolism</keyword>